<dbReference type="SUPFAM" id="SSF52540">
    <property type="entry name" value="P-loop containing nucleoside triphosphate hydrolases"/>
    <property type="match status" value="1"/>
</dbReference>
<accession>A0A5C3NHA9</accession>
<name>A0A5C3NHA9_9AGAM</name>
<keyword evidence="7" id="KW-1185">Reference proteome</keyword>
<dbReference type="PANTHER" id="PTHR48102">
    <property type="entry name" value="ATP-DEPENDENT CLP PROTEASE ATP-BINDING SUBUNIT CLPX-LIKE, MITOCHONDRIAL-RELATED"/>
    <property type="match status" value="1"/>
</dbReference>
<reference evidence="6 7" key="1">
    <citation type="journal article" date="2019" name="Nat. Ecol. Evol.">
        <title>Megaphylogeny resolves global patterns of mushroom evolution.</title>
        <authorList>
            <person name="Varga T."/>
            <person name="Krizsan K."/>
            <person name="Foldi C."/>
            <person name="Dima B."/>
            <person name="Sanchez-Garcia M."/>
            <person name="Sanchez-Ramirez S."/>
            <person name="Szollosi G.J."/>
            <person name="Szarkandi J.G."/>
            <person name="Papp V."/>
            <person name="Albert L."/>
            <person name="Andreopoulos W."/>
            <person name="Angelini C."/>
            <person name="Antonin V."/>
            <person name="Barry K.W."/>
            <person name="Bougher N.L."/>
            <person name="Buchanan P."/>
            <person name="Buyck B."/>
            <person name="Bense V."/>
            <person name="Catcheside P."/>
            <person name="Chovatia M."/>
            <person name="Cooper J."/>
            <person name="Damon W."/>
            <person name="Desjardin D."/>
            <person name="Finy P."/>
            <person name="Geml J."/>
            <person name="Haridas S."/>
            <person name="Hughes K."/>
            <person name="Justo A."/>
            <person name="Karasinski D."/>
            <person name="Kautmanova I."/>
            <person name="Kiss B."/>
            <person name="Kocsube S."/>
            <person name="Kotiranta H."/>
            <person name="LaButti K.M."/>
            <person name="Lechner B.E."/>
            <person name="Liimatainen K."/>
            <person name="Lipzen A."/>
            <person name="Lukacs Z."/>
            <person name="Mihaltcheva S."/>
            <person name="Morgado L.N."/>
            <person name="Niskanen T."/>
            <person name="Noordeloos M.E."/>
            <person name="Ohm R.A."/>
            <person name="Ortiz-Santana B."/>
            <person name="Ovrebo C."/>
            <person name="Racz N."/>
            <person name="Riley R."/>
            <person name="Savchenko A."/>
            <person name="Shiryaev A."/>
            <person name="Soop K."/>
            <person name="Spirin V."/>
            <person name="Szebenyi C."/>
            <person name="Tomsovsky M."/>
            <person name="Tulloss R.E."/>
            <person name="Uehling J."/>
            <person name="Grigoriev I.V."/>
            <person name="Vagvolgyi C."/>
            <person name="Papp T."/>
            <person name="Martin F.M."/>
            <person name="Miettinen O."/>
            <person name="Hibbett D.S."/>
            <person name="Nagy L.G."/>
        </authorList>
    </citation>
    <scope>NUCLEOTIDE SEQUENCE [LARGE SCALE GENOMIC DNA]</scope>
    <source>
        <strain evidence="6 7">OMC1185</strain>
    </source>
</reference>
<dbReference type="InterPro" id="IPR050052">
    <property type="entry name" value="ATP-dep_Clp_protease_ClpX"/>
</dbReference>
<dbReference type="Gene3D" id="1.10.8.60">
    <property type="match status" value="1"/>
</dbReference>
<dbReference type="Pfam" id="PF10431">
    <property type="entry name" value="ClpB_D2-small"/>
    <property type="match status" value="1"/>
</dbReference>
<evidence type="ECO:0000256" key="3">
    <source>
        <dbReference type="SAM" id="MobiDB-lite"/>
    </source>
</evidence>
<dbReference type="SMART" id="SM00382">
    <property type="entry name" value="AAA"/>
    <property type="match status" value="1"/>
</dbReference>
<dbReference type="EMBL" id="ML213504">
    <property type="protein sequence ID" value="TFK55876.1"/>
    <property type="molecule type" value="Genomic_DNA"/>
</dbReference>
<dbReference type="AlphaFoldDB" id="A0A5C3NHA9"/>
<protein>
    <submittedName>
        <fullName evidence="6">ClpX, ATPase regulatory subunit</fullName>
    </submittedName>
</protein>
<dbReference type="SMART" id="SM01086">
    <property type="entry name" value="ClpB_D2-small"/>
    <property type="match status" value="1"/>
</dbReference>
<dbReference type="InterPro" id="IPR027417">
    <property type="entry name" value="P-loop_NTPase"/>
</dbReference>
<feature type="domain" description="AAA+ ATPase" evidence="4">
    <location>
        <begin position="168"/>
        <end position="331"/>
    </location>
</feature>
<evidence type="ECO:0000256" key="1">
    <source>
        <dbReference type="ARBA" id="ARBA00022741"/>
    </source>
</evidence>
<gene>
    <name evidence="6" type="ORF">OE88DRAFT_1767233</name>
</gene>
<proteinExistence type="predicted"/>
<dbReference type="Gene3D" id="3.40.50.300">
    <property type="entry name" value="P-loop containing nucleotide triphosphate hydrolases"/>
    <property type="match status" value="1"/>
</dbReference>
<dbReference type="GO" id="GO:0016887">
    <property type="term" value="F:ATP hydrolysis activity"/>
    <property type="evidence" value="ECO:0007669"/>
    <property type="project" value="InterPro"/>
</dbReference>
<dbReference type="OrthoDB" id="1721884at2759"/>
<sequence length="520" mass="57246">MNLRSSASTATLIRIWGNLEAVPRAQMLSRTLPSSWTLSLTMWRTTRRIRPRRTVWTQAKQDSYSPDADACARNPGTVTPKQLVRYLDEFVIGQENAKKVLSVAVFNHYNRVRANFAAAQNNEPEMWAEINPDESRPGIAAAHLHPHPHRLSMTGMPLQPKQPIPLFEKSNVLVIGPTGSGKTLLVRTLARILDVPFSVSDATSFTQVNVGEDVDTCVQRLLQAADWDPSRASTGIVYIDEVDKIGRKSGTGGPEGTRDVGGEGVQQALLRMMEGSVVSVQAKGAPPEANLREAAGSGRPETFHIDTSNVLFILSGAFVGLDNVIKRRVAKGSIGFGVELPPVADERSKSSPPFFTSNKRPKDDALDKIEPEDTISSNPSFSFIPEFISRLPSITTLSPLSVSDLRRILTDVKGSLISQYTALFGYSGVEIRFTSKALDEICRKASDRGGGARGLRGIMETLLLEPMYETIRHVLITDAVVRGEIQPLYWQRGEGAAFWNAWAEEETQWDKNVKRVAIDL</sequence>
<dbReference type="InterPro" id="IPR019489">
    <property type="entry name" value="Clp_ATPase_C"/>
</dbReference>
<organism evidence="6 7">
    <name type="scientific">Heliocybe sulcata</name>
    <dbReference type="NCBI Taxonomy" id="5364"/>
    <lineage>
        <taxon>Eukaryota</taxon>
        <taxon>Fungi</taxon>
        <taxon>Dikarya</taxon>
        <taxon>Basidiomycota</taxon>
        <taxon>Agaricomycotina</taxon>
        <taxon>Agaricomycetes</taxon>
        <taxon>Gloeophyllales</taxon>
        <taxon>Gloeophyllaceae</taxon>
        <taxon>Heliocybe</taxon>
    </lineage>
</organism>
<dbReference type="GO" id="GO:0005759">
    <property type="term" value="C:mitochondrial matrix"/>
    <property type="evidence" value="ECO:0007669"/>
    <property type="project" value="TreeGrafter"/>
</dbReference>
<feature type="compositionally biased region" description="Basic and acidic residues" evidence="3">
    <location>
        <begin position="360"/>
        <end position="371"/>
    </location>
</feature>
<dbReference type="Proteomes" id="UP000305948">
    <property type="component" value="Unassembled WGS sequence"/>
</dbReference>
<evidence type="ECO:0000313" key="7">
    <source>
        <dbReference type="Proteomes" id="UP000305948"/>
    </source>
</evidence>
<evidence type="ECO:0000256" key="2">
    <source>
        <dbReference type="ARBA" id="ARBA00022840"/>
    </source>
</evidence>
<dbReference type="PANTHER" id="PTHR48102:SF7">
    <property type="entry name" value="ATP-DEPENDENT CLP PROTEASE ATP-BINDING SUBUNIT CLPX-LIKE, MITOCHONDRIAL"/>
    <property type="match status" value="1"/>
</dbReference>
<dbReference type="GO" id="GO:0005524">
    <property type="term" value="F:ATP binding"/>
    <property type="evidence" value="ECO:0007669"/>
    <property type="project" value="UniProtKB-KW"/>
</dbReference>
<dbReference type="Pfam" id="PF07724">
    <property type="entry name" value="AAA_2"/>
    <property type="match status" value="1"/>
</dbReference>
<dbReference type="GO" id="GO:0051603">
    <property type="term" value="P:proteolysis involved in protein catabolic process"/>
    <property type="evidence" value="ECO:0007669"/>
    <property type="project" value="TreeGrafter"/>
</dbReference>
<feature type="domain" description="Clp ATPase C-terminal" evidence="5">
    <location>
        <begin position="400"/>
        <end position="487"/>
    </location>
</feature>
<keyword evidence="2" id="KW-0067">ATP-binding</keyword>
<evidence type="ECO:0000259" key="5">
    <source>
        <dbReference type="SMART" id="SM01086"/>
    </source>
</evidence>
<dbReference type="NCBIfam" id="NF003745">
    <property type="entry name" value="PRK05342.1"/>
    <property type="match status" value="1"/>
</dbReference>
<evidence type="ECO:0000259" key="4">
    <source>
        <dbReference type="SMART" id="SM00382"/>
    </source>
</evidence>
<evidence type="ECO:0000313" key="6">
    <source>
        <dbReference type="EMBL" id="TFK55876.1"/>
    </source>
</evidence>
<feature type="region of interest" description="Disordered" evidence="3">
    <location>
        <begin position="341"/>
        <end position="374"/>
    </location>
</feature>
<dbReference type="InterPro" id="IPR003959">
    <property type="entry name" value="ATPase_AAA_core"/>
</dbReference>
<dbReference type="STRING" id="5364.A0A5C3NHA9"/>
<dbReference type="InterPro" id="IPR003593">
    <property type="entry name" value="AAA+_ATPase"/>
</dbReference>
<keyword evidence="1" id="KW-0547">Nucleotide-binding</keyword>